<dbReference type="PANTHER" id="PTHR47363:SF1">
    <property type="entry name" value="GLUCOKINASE"/>
    <property type="match status" value="1"/>
</dbReference>
<gene>
    <name evidence="5" type="ORF">H8E23_18260</name>
</gene>
<dbReference type="Pfam" id="PF02685">
    <property type="entry name" value="Glucokinase"/>
    <property type="match status" value="1"/>
</dbReference>
<dbReference type="GO" id="GO:0005536">
    <property type="term" value="F:D-glucose binding"/>
    <property type="evidence" value="ECO:0007669"/>
    <property type="project" value="InterPro"/>
</dbReference>
<name>A0A8J6NQX6_9BACT</name>
<dbReference type="PANTHER" id="PTHR47363">
    <property type="entry name" value="GLUCOKINASE"/>
    <property type="match status" value="1"/>
</dbReference>
<keyword evidence="2" id="KW-0418">Kinase</keyword>
<evidence type="ECO:0000313" key="6">
    <source>
        <dbReference type="Proteomes" id="UP000603434"/>
    </source>
</evidence>
<accession>A0A8J6NQX6</accession>
<dbReference type="GO" id="GO:0005524">
    <property type="term" value="F:ATP binding"/>
    <property type="evidence" value="ECO:0007669"/>
    <property type="project" value="InterPro"/>
</dbReference>
<comment type="caution">
    <text evidence="5">The sequence shown here is derived from an EMBL/GenBank/DDBJ whole genome shotgun (WGS) entry which is preliminary data.</text>
</comment>
<evidence type="ECO:0000313" key="5">
    <source>
        <dbReference type="EMBL" id="MBC8363329.1"/>
    </source>
</evidence>
<dbReference type="InterPro" id="IPR043129">
    <property type="entry name" value="ATPase_NBD"/>
</dbReference>
<dbReference type="EMBL" id="JACNJH010000289">
    <property type="protein sequence ID" value="MBC8363329.1"/>
    <property type="molecule type" value="Genomic_DNA"/>
</dbReference>
<dbReference type="Proteomes" id="UP000603434">
    <property type="component" value="Unassembled WGS sequence"/>
</dbReference>
<dbReference type="GO" id="GO:0004340">
    <property type="term" value="F:glucokinase activity"/>
    <property type="evidence" value="ECO:0007669"/>
    <property type="project" value="InterPro"/>
</dbReference>
<evidence type="ECO:0000256" key="4">
    <source>
        <dbReference type="SAM" id="MobiDB-lite"/>
    </source>
</evidence>
<sequence>MTPDHQQEHVLAGDIGATKTNLGLFVPAKLRPKLTAFEQFSSLKFGGLKEIIEKFLERHAVPISSVCFGIAGPVAGGKSKTTNLEWSVSERALTRHFGWPRVKIVNDLTAAGHSKRQGRFARGGLQRPGRRLNAAKPG</sequence>
<dbReference type="Gene3D" id="3.30.420.40">
    <property type="match status" value="1"/>
</dbReference>
<evidence type="ECO:0000256" key="2">
    <source>
        <dbReference type="ARBA" id="ARBA00022777"/>
    </source>
</evidence>
<organism evidence="5 6">
    <name type="scientific">Candidatus Desulfatibia profunda</name>
    <dbReference type="NCBI Taxonomy" id="2841695"/>
    <lineage>
        <taxon>Bacteria</taxon>
        <taxon>Pseudomonadati</taxon>
        <taxon>Thermodesulfobacteriota</taxon>
        <taxon>Desulfobacteria</taxon>
        <taxon>Desulfobacterales</taxon>
        <taxon>Desulfobacterales incertae sedis</taxon>
        <taxon>Candidatus Desulfatibia</taxon>
    </lineage>
</organism>
<feature type="region of interest" description="Disordered" evidence="4">
    <location>
        <begin position="115"/>
        <end position="138"/>
    </location>
</feature>
<comment type="similarity">
    <text evidence="3">Belongs to the bacterial glucokinase family.</text>
</comment>
<protein>
    <submittedName>
        <fullName evidence="5">Glucokinase</fullName>
    </submittedName>
</protein>
<dbReference type="InterPro" id="IPR003836">
    <property type="entry name" value="Glucokinase"/>
</dbReference>
<evidence type="ECO:0000256" key="1">
    <source>
        <dbReference type="ARBA" id="ARBA00022679"/>
    </source>
</evidence>
<keyword evidence="1" id="KW-0808">Transferase</keyword>
<dbReference type="AlphaFoldDB" id="A0A8J6NQX6"/>
<evidence type="ECO:0000256" key="3">
    <source>
        <dbReference type="RuleBase" id="RU004046"/>
    </source>
</evidence>
<dbReference type="GO" id="GO:0006096">
    <property type="term" value="P:glycolytic process"/>
    <property type="evidence" value="ECO:0007669"/>
    <property type="project" value="InterPro"/>
</dbReference>
<reference evidence="5 6" key="1">
    <citation type="submission" date="2020-08" db="EMBL/GenBank/DDBJ databases">
        <title>Bridging the membrane lipid divide: bacteria of the FCB group superphylum have the potential to synthesize archaeal ether lipids.</title>
        <authorList>
            <person name="Villanueva L."/>
            <person name="Von Meijenfeldt F.A.B."/>
            <person name="Westbye A.B."/>
            <person name="Yadav S."/>
            <person name="Hopmans E.C."/>
            <person name="Dutilh B.E."/>
            <person name="Sinninghe Damste J.S."/>
        </authorList>
    </citation>
    <scope>NUCLEOTIDE SEQUENCE [LARGE SCALE GENOMIC DNA]</scope>
    <source>
        <strain evidence="5">NIOZ-UU30</strain>
    </source>
</reference>
<proteinExistence type="inferred from homology"/>
<dbReference type="SUPFAM" id="SSF53067">
    <property type="entry name" value="Actin-like ATPase domain"/>
    <property type="match status" value="1"/>
</dbReference>